<dbReference type="InterPro" id="IPR035985">
    <property type="entry name" value="Ubiquitin-activating_enz"/>
</dbReference>
<sequence>MMLVALLHYYLFAAVIMVIAVNPTHHVMAVSSAAFALPPPSSAASNEIPGAIIDGGKNIEWMDDWMLRFGGVARLYANKGNESPNDILHRLHHSTVAIVGLGGVGSWAAEALCRSGVGNLILIDLDDICISNTNRQLHALTSTVGQMKIDEMKRRLLDINPGCNVTLIHDFVTVDTADELITSLPGLTACIDAIDGMIEKTALILACVNHSIPIVTCGGAAGRMDPTQIVIDDLTKVSEDRLLFHCRKRLRQNHGFPKVPLPGQGKKARVRKWRINSVYSTEVQQKMDNTKADTATSSFRACDGFLGTGVFVTGCYGFVAATKIIEMIAMDSLIVPKKHGRKQE</sequence>
<organism evidence="2">
    <name type="scientific">Skeletonema marinoi</name>
    <dbReference type="NCBI Taxonomy" id="267567"/>
    <lineage>
        <taxon>Eukaryota</taxon>
        <taxon>Sar</taxon>
        <taxon>Stramenopiles</taxon>
        <taxon>Ochrophyta</taxon>
        <taxon>Bacillariophyta</taxon>
        <taxon>Coscinodiscophyceae</taxon>
        <taxon>Thalassiosirophycidae</taxon>
        <taxon>Thalassiosirales</taxon>
        <taxon>Skeletonemataceae</taxon>
        <taxon>Skeletonema</taxon>
        <taxon>Skeletonema marinoi-dohrnii complex</taxon>
    </lineage>
</organism>
<dbReference type="SUPFAM" id="SSF69572">
    <property type="entry name" value="Activating enzymes of the ubiquitin-like proteins"/>
    <property type="match status" value="1"/>
</dbReference>
<reference evidence="2" key="1">
    <citation type="submission" date="2021-01" db="EMBL/GenBank/DDBJ databases">
        <authorList>
            <person name="Corre E."/>
            <person name="Pelletier E."/>
            <person name="Niang G."/>
            <person name="Scheremetjew M."/>
            <person name="Finn R."/>
            <person name="Kale V."/>
            <person name="Holt S."/>
            <person name="Cochrane G."/>
            <person name="Meng A."/>
            <person name="Brown T."/>
            <person name="Cohen L."/>
        </authorList>
    </citation>
    <scope>NUCLEOTIDE SEQUENCE</scope>
    <source>
        <strain evidence="2">SM1012Den-03</strain>
    </source>
</reference>
<feature type="domain" description="THIF-type NAD/FAD binding fold" evidence="1">
    <location>
        <begin position="86"/>
        <end position="325"/>
    </location>
</feature>
<dbReference type="EMBL" id="HBGZ01026663">
    <property type="protein sequence ID" value="CAD9622892.1"/>
    <property type="molecule type" value="Transcribed_RNA"/>
</dbReference>
<protein>
    <recommendedName>
        <fullName evidence="1">THIF-type NAD/FAD binding fold domain-containing protein</fullName>
    </recommendedName>
</protein>
<dbReference type="CDD" id="cd00755">
    <property type="entry name" value="YgdL_like"/>
    <property type="match status" value="1"/>
</dbReference>
<dbReference type="PANTHER" id="PTHR43267:SF1">
    <property type="entry name" value="TRNA THREONYLCARBAMOYLADENOSINE DEHYDRATASE"/>
    <property type="match status" value="1"/>
</dbReference>
<dbReference type="InterPro" id="IPR045886">
    <property type="entry name" value="ThiF/MoeB/HesA"/>
</dbReference>
<name>A0A7S2PW61_9STRA</name>
<dbReference type="GO" id="GO:0061503">
    <property type="term" value="F:tRNA threonylcarbamoyladenosine dehydratase"/>
    <property type="evidence" value="ECO:0007669"/>
    <property type="project" value="TreeGrafter"/>
</dbReference>
<proteinExistence type="predicted"/>
<dbReference type="Pfam" id="PF00899">
    <property type="entry name" value="ThiF"/>
    <property type="match status" value="1"/>
</dbReference>
<evidence type="ECO:0000259" key="1">
    <source>
        <dbReference type="Pfam" id="PF00899"/>
    </source>
</evidence>
<dbReference type="GO" id="GO:0061504">
    <property type="term" value="P:cyclic threonylcarbamoyladenosine biosynthetic process"/>
    <property type="evidence" value="ECO:0007669"/>
    <property type="project" value="TreeGrafter"/>
</dbReference>
<evidence type="ECO:0000313" key="2">
    <source>
        <dbReference type="EMBL" id="CAD9622892.1"/>
    </source>
</evidence>
<dbReference type="GO" id="GO:0008641">
    <property type="term" value="F:ubiquitin-like modifier activating enzyme activity"/>
    <property type="evidence" value="ECO:0007669"/>
    <property type="project" value="InterPro"/>
</dbReference>
<accession>A0A7S2PW61</accession>
<dbReference type="InterPro" id="IPR000594">
    <property type="entry name" value="ThiF_NAD_FAD-bd"/>
</dbReference>
<dbReference type="PANTHER" id="PTHR43267">
    <property type="entry name" value="TRNA THREONYLCARBAMOYLADENOSINE DEHYDRATASE"/>
    <property type="match status" value="1"/>
</dbReference>
<dbReference type="AlphaFoldDB" id="A0A7S2PW61"/>
<gene>
    <name evidence="2" type="ORF">SMAR0320_LOCUS18945</name>
</gene>
<dbReference type="Gene3D" id="3.40.50.720">
    <property type="entry name" value="NAD(P)-binding Rossmann-like Domain"/>
    <property type="match status" value="1"/>
</dbReference>